<dbReference type="InterPro" id="IPR012340">
    <property type="entry name" value="NA-bd_OB-fold"/>
</dbReference>
<evidence type="ECO:0000256" key="1">
    <source>
        <dbReference type="ARBA" id="ARBA00007572"/>
    </source>
</evidence>
<dbReference type="SUPFAM" id="SSF56091">
    <property type="entry name" value="DNA ligase/mRNA capping enzyme, catalytic domain"/>
    <property type="match status" value="1"/>
</dbReference>
<dbReference type="Gene3D" id="3.30.1490.70">
    <property type="match status" value="1"/>
</dbReference>
<comment type="catalytic activity">
    <reaction evidence="3">
        <text>ATP + (deoxyribonucleotide)n-3'-hydroxyl + 5'-phospho-(deoxyribonucleotide)m = (deoxyribonucleotide)n+m + AMP + diphosphate.</text>
        <dbReference type="EC" id="6.5.1.1"/>
    </reaction>
</comment>
<evidence type="ECO:0000313" key="5">
    <source>
        <dbReference type="EMBL" id="MFC5711246.1"/>
    </source>
</evidence>
<dbReference type="GO" id="GO:0016874">
    <property type="term" value="F:ligase activity"/>
    <property type="evidence" value="ECO:0007669"/>
    <property type="project" value="UniProtKB-KW"/>
</dbReference>
<comment type="similarity">
    <text evidence="1">Belongs to the ATP-dependent DNA ligase family.</text>
</comment>
<sequence>MIQPMLLHKAMNNAPFNSTDYLAELKLDGIRMIITNIDHRIRLYTRNQLEVTEQFPELQSLVLPPGTTIDGELIAADEKGRPDYDRLMERFHSGICFPVTFTAFDVLHYKGRDVTNLTLIERKMILIDVIPQDSTSLTKVKYTAGEGPALFEAVKERMLEGIVLKEKYSKYILGHRSCFWLKVINLERTDVWVNGYQKNGFGLHLAHEDGSPAGIVETGMSPKEKAAFYYAANQITQKETEDVVYLEPGIIQCRVLHRPKTNSGKLRAPSFSHFLFQKEEIY</sequence>
<dbReference type="PANTHER" id="PTHR45674:SF4">
    <property type="entry name" value="DNA LIGASE 1"/>
    <property type="match status" value="1"/>
</dbReference>
<reference evidence="6" key="1">
    <citation type="journal article" date="2019" name="Int. J. Syst. Evol. Microbiol.">
        <title>The Global Catalogue of Microorganisms (GCM) 10K type strain sequencing project: providing services to taxonomists for standard genome sequencing and annotation.</title>
        <authorList>
            <consortium name="The Broad Institute Genomics Platform"/>
            <consortium name="The Broad Institute Genome Sequencing Center for Infectious Disease"/>
            <person name="Wu L."/>
            <person name="Ma J."/>
        </authorList>
    </citation>
    <scope>NUCLEOTIDE SEQUENCE [LARGE SCALE GENOMIC DNA]</scope>
    <source>
        <strain evidence="6">CECT 7184</strain>
    </source>
</reference>
<evidence type="ECO:0000256" key="3">
    <source>
        <dbReference type="ARBA" id="ARBA00034003"/>
    </source>
</evidence>
<evidence type="ECO:0000259" key="4">
    <source>
        <dbReference type="PROSITE" id="PS50160"/>
    </source>
</evidence>
<evidence type="ECO:0000256" key="2">
    <source>
        <dbReference type="ARBA" id="ARBA00022598"/>
    </source>
</evidence>
<evidence type="ECO:0000313" key="6">
    <source>
        <dbReference type="Proteomes" id="UP001596142"/>
    </source>
</evidence>
<name>A0ABW0YHV2_9BACI</name>
<dbReference type="Pfam" id="PF01068">
    <property type="entry name" value="DNA_ligase_A_M"/>
    <property type="match status" value="1"/>
</dbReference>
<dbReference type="EMBL" id="JBHSOZ010000002">
    <property type="protein sequence ID" value="MFC5711246.1"/>
    <property type="molecule type" value="Genomic_DNA"/>
</dbReference>
<dbReference type="RefSeq" id="WP_385937220.1">
    <property type="nucleotide sequence ID" value="NZ_JBHSOZ010000002.1"/>
</dbReference>
<dbReference type="CDD" id="cd07906">
    <property type="entry name" value="Adenylation_DNA_ligase_LigD_LigC"/>
    <property type="match status" value="1"/>
</dbReference>
<protein>
    <submittedName>
        <fullName evidence="5">ATP-dependent DNA ligase</fullName>
    </submittedName>
</protein>
<accession>A0ABW0YHV2</accession>
<dbReference type="PROSITE" id="PS50160">
    <property type="entry name" value="DNA_LIGASE_A3"/>
    <property type="match status" value="1"/>
</dbReference>
<feature type="domain" description="ATP-dependent DNA ligase family profile" evidence="4">
    <location>
        <begin position="99"/>
        <end position="183"/>
    </location>
</feature>
<dbReference type="Gene3D" id="3.30.470.30">
    <property type="entry name" value="DNA ligase/mRNA capping enzyme"/>
    <property type="match status" value="1"/>
</dbReference>
<proteinExistence type="inferred from homology"/>
<dbReference type="PANTHER" id="PTHR45674">
    <property type="entry name" value="DNA LIGASE 1/3 FAMILY MEMBER"/>
    <property type="match status" value="1"/>
</dbReference>
<keyword evidence="2 5" id="KW-0436">Ligase</keyword>
<dbReference type="InterPro" id="IPR050191">
    <property type="entry name" value="ATP-dep_DNA_ligase"/>
</dbReference>
<dbReference type="InterPro" id="IPR012310">
    <property type="entry name" value="DNA_ligase_ATP-dep_cent"/>
</dbReference>
<dbReference type="Proteomes" id="UP001596142">
    <property type="component" value="Unassembled WGS sequence"/>
</dbReference>
<gene>
    <name evidence="5" type="ORF">ACFPU1_00470</name>
</gene>
<comment type="caution">
    <text evidence="5">The sequence shown here is derived from an EMBL/GenBank/DDBJ whole genome shotgun (WGS) entry which is preliminary data.</text>
</comment>
<dbReference type="SUPFAM" id="SSF50249">
    <property type="entry name" value="Nucleic acid-binding proteins"/>
    <property type="match status" value="1"/>
</dbReference>
<keyword evidence="6" id="KW-1185">Reference proteome</keyword>
<organism evidence="5 6">
    <name type="scientific">Thalassorhabdus alkalitolerans</name>
    <dbReference type="NCBI Taxonomy" id="2282697"/>
    <lineage>
        <taxon>Bacteria</taxon>
        <taxon>Bacillati</taxon>
        <taxon>Bacillota</taxon>
        <taxon>Bacilli</taxon>
        <taxon>Bacillales</taxon>
        <taxon>Bacillaceae</taxon>
        <taxon>Thalassorhabdus</taxon>
    </lineage>
</organism>